<protein>
    <submittedName>
        <fullName evidence="1">Uncharacterized protein</fullName>
    </submittedName>
</protein>
<dbReference type="AlphaFoldDB" id="A0A3M3Y5A3"/>
<name>A0A3M3Y5A3_PSEFL</name>
<organism evidence="1 2">
    <name type="scientific">Pseudomonas fluorescens</name>
    <dbReference type="NCBI Taxonomy" id="294"/>
    <lineage>
        <taxon>Bacteria</taxon>
        <taxon>Pseudomonadati</taxon>
        <taxon>Pseudomonadota</taxon>
        <taxon>Gammaproteobacteria</taxon>
        <taxon>Pseudomonadales</taxon>
        <taxon>Pseudomonadaceae</taxon>
        <taxon>Pseudomonas</taxon>
    </lineage>
</organism>
<dbReference type="Proteomes" id="UP000248640">
    <property type="component" value="Chromosome 1"/>
</dbReference>
<dbReference type="EMBL" id="LS483372">
    <property type="protein sequence ID" value="SQF91295.1"/>
    <property type="molecule type" value="Genomic_DNA"/>
</dbReference>
<proteinExistence type="predicted"/>
<sequence>MEKTLVDNNGNNAEGLTSTVPVGISATPTLAPLKVVGVLPDGLVPLELSFKDIPVVIDTPWMFLAGENETDWLYIVWHVRGSQPVDIGPIALSGPLTEASFPYDKASIPKDYFQNNAVVDIFYRVHPLELDNPSFEYSPVSTIIIDRAAPGAGQDLAAATFVNNPITEFDLSNNQTLDIIIPGDYLDRKTGDTVLGYLNDTEATVSRPPNHRQSFVAVSGPMTIQMPVAEIRKFSAFSELHFIYRLQDKVGNLSSYSFSAKTQLRLNALPANLSPPEVPAYESDLLINREDARGIVSVRVRQYDNLLPGDQCVVEWDGIRLPATTVNRLPHSVVVDWSVLIAKGANLRRIINLPVRYFILRAGDTVGPGVRSPLKLVTVDMTIAGQENPQAPALLNRQLALVNIQGAVSATPNRLDSRDANKPVRASFALFDNPLVGERALLYWPGQAAPVATYLVKAGDVGGQVVDFDNLIPWSVVQAGGSNATTLVNYQTDNGVNQQLSPDQTVFVSLAPPINYPRPSFPQSLQHPNRILNCNTKPPIWQVVEVLIDPSPQVLQPNDVIVLSLQGFRNYPDRNPIPSTADTFEFKWGTGPDGKPNTVYRFQITAAEYETLIRPLSDFAGGSARYSVFQNKILIGTSAIAYVQIDRKFSTGNYCGPNGIGPGEK</sequence>
<dbReference type="RefSeq" id="WP_053256362.1">
    <property type="nucleotide sequence ID" value="NZ_CBCRXZ010000037.1"/>
</dbReference>
<dbReference type="GeneID" id="61638641"/>
<reference evidence="1 2" key="1">
    <citation type="submission" date="2018-06" db="EMBL/GenBank/DDBJ databases">
        <authorList>
            <consortium name="Pathogen Informatics"/>
            <person name="Doyle S."/>
        </authorList>
    </citation>
    <scope>NUCLEOTIDE SEQUENCE [LARGE SCALE GENOMIC DNA]</scope>
    <source>
        <strain evidence="1 2">NCTC10038</strain>
    </source>
</reference>
<evidence type="ECO:0000313" key="1">
    <source>
        <dbReference type="EMBL" id="SQF91295.1"/>
    </source>
</evidence>
<accession>A0A3M3Y5A3</accession>
<evidence type="ECO:0000313" key="2">
    <source>
        <dbReference type="Proteomes" id="UP000248640"/>
    </source>
</evidence>
<gene>
    <name evidence="1" type="ORF">NCTC10038_02720</name>
</gene>